<dbReference type="Proteomes" id="UP000266841">
    <property type="component" value="Unassembled WGS sequence"/>
</dbReference>
<keyword evidence="2" id="KW-0732">Signal</keyword>
<proteinExistence type="predicted"/>
<comment type="caution">
    <text evidence="3">The sequence shown here is derived from an EMBL/GenBank/DDBJ whole genome shotgun (WGS) entry which is preliminary data.</text>
</comment>
<feature type="signal peptide" evidence="2">
    <location>
        <begin position="1"/>
        <end position="21"/>
    </location>
</feature>
<gene>
    <name evidence="3" type="ORF">THAOC_29538</name>
</gene>
<evidence type="ECO:0000313" key="3">
    <source>
        <dbReference type="EMBL" id="EJK51304.1"/>
    </source>
</evidence>
<reference evidence="3 4" key="1">
    <citation type="journal article" date="2012" name="Genome Biol.">
        <title>Genome and low-iron response of an oceanic diatom adapted to chronic iron limitation.</title>
        <authorList>
            <person name="Lommer M."/>
            <person name="Specht M."/>
            <person name="Roy A.S."/>
            <person name="Kraemer L."/>
            <person name="Andreson R."/>
            <person name="Gutowska M.A."/>
            <person name="Wolf J."/>
            <person name="Bergner S.V."/>
            <person name="Schilhabel M.B."/>
            <person name="Klostermeier U.C."/>
            <person name="Beiko R.G."/>
            <person name="Rosenstiel P."/>
            <person name="Hippler M."/>
            <person name="Laroche J."/>
        </authorList>
    </citation>
    <scope>NUCLEOTIDE SEQUENCE [LARGE SCALE GENOMIC DNA]</scope>
    <source>
        <strain evidence="3 4">CCMP1005</strain>
    </source>
</reference>
<feature type="chain" id="PRO_5003836275" evidence="2">
    <location>
        <begin position="22"/>
        <end position="240"/>
    </location>
</feature>
<dbReference type="EMBL" id="AGNL01041884">
    <property type="protein sequence ID" value="EJK51304.1"/>
    <property type="molecule type" value="Genomic_DNA"/>
</dbReference>
<feature type="region of interest" description="Disordered" evidence="1">
    <location>
        <begin position="112"/>
        <end position="172"/>
    </location>
</feature>
<accession>K0RG81</accession>
<evidence type="ECO:0000256" key="1">
    <source>
        <dbReference type="SAM" id="MobiDB-lite"/>
    </source>
</evidence>
<evidence type="ECO:0000313" key="4">
    <source>
        <dbReference type="Proteomes" id="UP000266841"/>
    </source>
</evidence>
<protein>
    <submittedName>
        <fullName evidence="3">Uncharacterized protein</fullName>
    </submittedName>
</protein>
<evidence type="ECO:0000256" key="2">
    <source>
        <dbReference type="SAM" id="SignalP"/>
    </source>
</evidence>
<feature type="compositionally biased region" description="Gly residues" evidence="1">
    <location>
        <begin position="68"/>
        <end position="77"/>
    </location>
</feature>
<organism evidence="3 4">
    <name type="scientific">Thalassiosira oceanica</name>
    <name type="common">Marine diatom</name>
    <dbReference type="NCBI Taxonomy" id="159749"/>
    <lineage>
        <taxon>Eukaryota</taxon>
        <taxon>Sar</taxon>
        <taxon>Stramenopiles</taxon>
        <taxon>Ochrophyta</taxon>
        <taxon>Bacillariophyta</taxon>
        <taxon>Coscinodiscophyceae</taxon>
        <taxon>Thalassiosirophycidae</taxon>
        <taxon>Thalassiosirales</taxon>
        <taxon>Thalassiosiraceae</taxon>
        <taxon>Thalassiosira</taxon>
    </lineage>
</organism>
<sequence>MKFAALATLLSVLAFARESGAERASIRGKNSLEEQTPSKASINEAKPDAEADGELDGVIDSRPPPTVKGGGMGGIKGIIGSRSTVMIGSRPDMSRRGILVIIRFHPGINQAGPSWNPGHNPVPSWHQPSGTSWNPGLNPVPSWHQPSGPSWNPGHNPVPSPGQGSQPRGENTTLRPAHKLAFAGQRPGGSQAQQWPNFCVVYGDHVLRIQRLQSQSEALLRIPGCGNQTQCRVQVKRWHR</sequence>
<dbReference type="AlphaFoldDB" id="K0RG81"/>
<feature type="compositionally biased region" description="Polar residues" evidence="1">
    <location>
        <begin position="126"/>
        <end position="135"/>
    </location>
</feature>
<feature type="compositionally biased region" description="Polar residues" evidence="1">
    <location>
        <begin position="162"/>
        <end position="172"/>
    </location>
</feature>
<feature type="region of interest" description="Disordered" evidence="1">
    <location>
        <begin position="23"/>
        <end position="78"/>
    </location>
</feature>
<keyword evidence="4" id="KW-1185">Reference proteome</keyword>
<name>K0RG81_THAOC</name>